<dbReference type="InterPro" id="IPR029052">
    <property type="entry name" value="Metallo-depent_PP-like"/>
</dbReference>
<proteinExistence type="predicted"/>
<dbReference type="SUPFAM" id="SSF56300">
    <property type="entry name" value="Metallo-dependent phosphatases"/>
    <property type="match status" value="1"/>
</dbReference>
<keyword evidence="1" id="KW-0732">Signal</keyword>
<evidence type="ECO:0000256" key="1">
    <source>
        <dbReference type="ARBA" id="ARBA00022729"/>
    </source>
</evidence>
<dbReference type="Gene3D" id="3.60.21.10">
    <property type="match status" value="2"/>
</dbReference>
<evidence type="ECO:0000256" key="2">
    <source>
        <dbReference type="ARBA" id="ARBA00022801"/>
    </source>
</evidence>
<evidence type="ECO:0000313" key="4">
    <source>
        <dbReference type="EMBL" id="MVN21960.1"/>
    </source>
</evidence>
<sequence>MPDSVFEVILVGDSGNISRYKPDPVLSLLTKHLATPNPSAVIFLGDNVYPNGLPEKGDRLRADAELVLQKHHEAVKNYSGKVIFISGNHDWNKGKDDGFDYVIRQEKYIEKLFGGENVYLPSRGCPGPKEVSVNDELTIVAINTQWWIQRGFRPIGAKDGCSAGSEAEFFTLLEEMINRNKNKKVLVVGHYPVYSYSLHGGKFKFKHHLFPLTIYRKKAFMPLPVVGSLLPLYRKYIGAPEDLSHLRFRTLKKKLKTIFANHPNLIYAAGHEHNLQHIYKNQVNYIISGAASKSTYVRKGKYGKFALAAKGFFKLKFTSNQKTVAESWIVDEFDENGKMVYQAELD</sequence>
<keyword evidence="2" id="KW-0378">Hydrolase</keyword>
<evidence type="ECO:0000313" key="5">
    <source>
        <dbReference type="Proteomes" id="UP000462014"/>
    </source>
</evidence>
<dbReference type="PANTHER" id="PTHR10161:SF14">
    <property type="entry name" value="TARTRATE-RESISTANT ACID PHOSPHATASE TYPE 5"/>
    <property type="match status" value="1"/>
</dbReference>
<dbReference type="GO" id="GO:0016787">
    <property type="term" value="F:hydrolase activity"/>
    <property type="evidence" value="ECO:0007669"/>
    <property type="project" value="UniProtKB-KW"/>
</dbReference>
<organism evidence="4 5">
    <name type="scientific">Mucilaginibacter arboris</name>
    <dbReference type="NCBI Taxonomy" id="2682090"/>
    <lineage>
        <taxon>Bacteria</taxon>
        <taxon>Pseudomonadati</taxon>
        <taxon>Bacteroidota</taxon>
        <taxon>Sphingobacteriia</taxon>
        <taxon>Sphingobacteriales</taxon>
        <taxon>Sphingobacteriaceae</taxon>
        <taxon>Mucilaginibacter</taxon>
    </lineage>
</organism>
<dbReference type="Pfam" id="PF00149">
    <property type="entry name" value="Metallophos"/>
    <property type="match status" value="1"/>
</dbReference>
<dbReference type="AlphaFoldDB" id="A0A7K1SY59"/>
<reference evidence="4 5" key="1">
    <citation type="submission" date="2019-12" db="EMBL/GenBank/DDBJ databases">
        <title>Mucilaginibacter sp. HMF7410 genome sequencing and assembly.</title>
        <authorList>
            <person name="Kang H."/>
            <person name="Cha I."/>
            <person name="Kim H."/>
            <person name="Joh K."/>
        </authorList>
    </citation>
    <scope>NUCLEOTIDE SEQUENCE [LARGE SCALE GENOMIC DNA]</scope>
    <source>
        <strain evidence="4 5">HMF7410</strain>
    </source>
</reference>
<evidence type="ECO:0000259" key="3">
    <source>
        <dbReference type="Pfam" id="PF00149"/>
    </source>
</evidence>
<dbReference type="EMBL" id="WPIK01000008">
    <property type="protein sequence ID" value="MVN21960.1"/>
    <property type="molecule type" value="Genomic_DNA"/>
</dbReference>
<comment type="caution">
    <text evidence="4">The sequence shown here is derived from an EMBL/GenBank/DDBJ whole genome shotgun (WGS) entry which is preliminary data.</text>
</comment>
<accession>A0A7K1SY59</accession>
<gene>
    <name evidence="4" type="ORF">GO621_10475</name>
</gene>
<protein>
    <submittedName>
        <fullName evidence="4">Metallophosphoesterase</fullName>
    </submittedName>
</protein>
<dbReference type="Proteomes" id="UP000462014">
    <property type="component" value="Unassembled WGS sequence"/>
</dbReference>
<dbReference type="InterPro" id="IPR004843">
    <property type="entry name" value="Calcineurin-like_PHP"/>
</dbReference>
<dbReference type="PANTHER" id="PTHR10161">
    <property type="entry name" value="TARTRATE-RESISTANT ACID PHOSPHATASE TYPE 5"/>
    <property type="match status" value="1"/>
</dbReference>
<dbReference type="InterPro" id="IPR051558">
    <property type="entry name" value="Metallophosphoesterase_PAP"/>
</dbReference>
<name>A0A7K1SY59_9SPHI</name>
<keyword evidence="5" id="KW-1185">Reference proteome</keyword>
<feature type="domain" description="Calcineurin-like phosphoesterase" evidence="3">
    <location>
        <begin position="9"/>
        <end position="202"/>
    </location>
</feature>